<dbReference type="Gene3D" id="1.20.5.1930">
    <property type="match status" value="1"/>
</dbReference>
<feature type="region of interest" description="Disordered" evidence="17">
    <location>
        <begin position="343"/>
        <end position="362"/>
    </location>
</feature>
<protein>
    <recommendedName>
        <fullName evidence="5">Oxygen sensor histidine kinase NreB</fullName>
        <ecNumber evidence="4">2.7.13.3</ecNumber>
    </recommendedName>
    <alternativeName>
        <fullName evidence="15">Nitrogen regulation protein B</fullName>
    </alternativeName>
</protein>
<dbReference type="InterPro" id="IPR004358">
    <property type="entry name" value="Sig_transdc_His_kin-like_C"/>
</dbReference>
<comment type="catalytic activity">
    <reaction evidence="1">
        <text>ATP + protein L-histidine = ADP + protein N-phospho-L-histidine.</text>
        <dbReference type="EC" id="2.7.13.3"/>
    </reaction>
</comment>
<dbReference type="PROSITE" id="PS50109">
    <property type="entry name" value="HIS_KIN"/>
    <property type="match status" value="1"/>
</dbReference>
<evidence type="ECO:0000256" key="2">
    <source>
        <dbReference type="ARBA" id="ARBA00001966"/>
    </source>
</evidence>
<evidence type="ECO:0000256" key="5">
    <source>
        <dbReference type="ARBA" id="ARBA00017322"/>
    </source>
</evidence>
<feature type="coiled-coil region" evidence="16">
    <location>
        <begin position="205"/>
        <end position="241"/>
    </location>
</feature>
<evidence type="ECO:0000259" key="18">
    <source>
        <dbReference type="PROSITE" id="PS50109"/>
    </source>
</evidence>
<evidence type="ECO:0000256" key="13">
    <source>
        <dbReference type="ARBA" id="ARBA00023014"/>
    </source>
</evidence>
<dbReference type="Pfam" id="PF02518">
    <property type="entry name" value="HATPase_c"/>
    <property type="match status" value="1"/>
</dbReference>
<evidence type="ECO:0000313" key="19">
    <source>
        <dbReference type="EMBL" id="GHO85413.1"/>
    </source>
</evidence>
<dbReference type="InterPro" id="IPR005467">
    <property type="entry name" value="His_kinase_dom"/>
</dbReference>
<evidence type="ECO:0000256" key="3">
    <source>
        <dbReference type="ARBA" id="ARBA00004496"/>
    </source>
</evidence>
<dbReference type="EMBL" id="BNJJ01000009">
    <property type="protein sequence ID" value="GHO85413.1"/>
    <property type="molecule type" value="Genomic_DNA"/>
</dbReference>
<dbReference type="PRINTS" id="PR00344">
    <property type="entry name" value="BCTRLSENSOR"/>
</dbReference>
<comment type="subcellular location">
    <subcellularLocation>
        <location evidence="3">Cytoplasm</location>
    </subcellularLocation>
</comment>
<feature type="compositionally biased region" description="Polar residues" evidence="17">
    <location>
        <begin position="343"/>
        <end position="356"/>
    </location>
</feature>
<evidence type="ECO:0000256" key="16">
    <source>
        <dbReference type="SAM" id="Coils"/>
    </source>
</evidence>
<comment type="caution">
    <text evidence="19">The sequence shown here is derived from an EMBL/GenBank/DDBJ whole genome shotgun (WGS) entry which is preliminary data.</text>
</comment>
<evidence type="ECO:0000256" key="17">
    <source>
        <dbReference type="SAM" id="MobiDB-lite"/>
    </source>
</evidence>
<dbReference type="EC" id="2.7.13.3" evidence="4"/>
<organism evidence="19 20">
    <name type="scientific">Dictyobacter formicarum</name>
    <dbReference type="NCBI Taxonomy" id="2778368"/>
    <lineage>
        <taxon>Bacteria</taxon>
        <taxon>Bacillati</taxon>
        <taxon>Chloroflexota</taxon>
        <taxon>Ktedonobacteria</taxon>
        <taxon>Ktedonobacterales</taxon>
        <taxon>Dictyobacteraceae</taxon>
        <taxon>Dictyobacter</taxon>
    </lineage>
</organism>
<feature type="compositionally biased region" description="Polar residues" evidence="17">
    <location>
        <begin position="380"/>
        <end position="397"/>
    </location>
</feature>
<dbReference type="InterPro" id="IPR036890">
    <property type="entry name" value="HATPase_C_sf"/>
</dbReference>
<keyword evidence="7" id="KW-0963">Cytoplasm</keyword>
<keyword evidence="8" id="KW-0808">Transferase</keyword>
<evidence type="ECO:0000256" key="7">
    <source>
        <dbReference type="ARBA" id="ARBA00022490"/>
    </source>
</evidence>
<keyword evidence="10" id="KW-0418">Kinase</keyword>
<evidence type="ECO:0000256" key="15">
    <source>
        <dbReference type="ARBA" id="ARBA00030800"/>
    </source>
</evidence>
<keyword evidence="11" id="KW-0408">Iron</keyword>
<keyword evidence="9" id="KW-0479">Metal-binding</keyword>
<dbReference type="Proteomes" id="UP000635565">
    <property type="component" value="Unassembled WGS sequence"/>
</dbReference>
<keyword evidence="16" id="KW-0175">Coiled coil</keyword>
<reference evidence="19 20" key="1">
    <citation type="journal article" date="2021" name="Int. J. Syst. Evol. Microbiol.">
        <title>Reticulibacter mediterranei gen. nov., sp. nov., within the new family Reticulibacteraceae fam. nov., and Ktedonospora formicarum gen. nov., sp. nov., Ktedonobacter robiniae sp. nov., Dictyobacter formicarum sp. nov. and Dictyobacter arantiisoli sp. nov., belonging to the class Ktedonobacteria.</title>
        <authorList>
            <person name="Yabe S."/>
            <person name="Zheng Y."/>
            <person name="Wang C.M."/>
            <person name="Sakai Y."/>
            <person name="Abe K."/>
            <person name="Yokota A."/>
            <person name="Donadio S."/>
            <person name="Cavaletti L."/>
            <person name="Monciardini P."/>
        </authorList>
    </citation>
    <scope>NUCLEOTIDE SEQUENCE [LARGE SCALE GENOMIC DNA]</scope>
    <source>
        <strain evidence="19 20">SOSP1-9</strain>
    </source>
</reference>
<dbReference type="Pfam" id="PF07730">
    <property type="entry name" value="HisKA_3"/>
    <property type="match status" value="1"/>
</dbReference>
<feature type="region of interest" description="Disordered" evidence="17">
    <location>
        <begin position="379"/>
        <end position="415"/>
    </location>
</feature>
<evidence type="ECO:0000256" key="11">
    <source>
        <dbReference type="ARBA" id="ARBA00023004"/>
    </source>
</evidence>
<evidence type="ECO:0000256" key="1">
    <source>
        <dbReference type="ARBA" id="ARBA00000085"/>
    </source>
</evidence>
<evidence type="ECO:0000256" key="9">
    <source>
        <dbReference type="ARBA" id="ARBA00022723"/>
    </source>
</evidence>
<keyword evidence="20" id="KW-1185">Reference proteome</keyword>
<dbReference type="SUPFAM" id="SSF55874">
    <property type="entry name" value="ATPase domain of HSP90 chaperone/DNA topoisomerase II/histidine kinase"/>
    <property type="match status" value="1"/>
</dbReference>
<keyword evidence="13" id="KW-0411">Iron-sulfur</keyword>
<dbReference type="SMART" id="SM00387">
    <property type="entry name" value="HATPase_c"/>
    <property type="match status" value="1"/>
</dbReference>
<accession>A0ABQ3VJ57</accession>
<comment type="cofactor">
    <cofactor evidence="2">
        <name>[4Fe-4S] cluster</name>
        <dbReference type="ChEBI" id="CHEBI:49883"/>
    </cofactor>
</comment>
<evidence type="ECO:0000256" key="4">
    <source>
        <dbReference type="ARBA" id="ARBA00012438"/>
    </source>
</evidence>
<dbReference type="PANTHER" id="PTHR24421">
    <property type="entry name" value="NITRATE/NITRITE SENSOR PROTEIN NARX-RELATED"/>
    <property type="match status" value="1"/>
</dbReference>
<evidence type="ECO:0000256" key="8">
    <source>
        <dbReference type="ARBA" id="ARBA00022679"/>
    </source>
</evidence>
<sequence length="415" mass="45969">MDKASNTSPPDSATGTLPEVMYSLASLTDLYEMGFVLGSDTEPPELRQHILTHMRRTIQAAGACLLLYHAAQQHFIAVAHQGEKLPCGLLSTSINGQEMEQLSLRGPGSTLDTITLNQQTLLLVTLSCHKTLIGLVALSLADNNMLLDARGLLLTYQGNIAGQILYAQQQRANERHTIIEQERQRIGHDLHDSVVQQIAFTLYKLEFIQRLLEQQQLQAANQEIRKTATILEESLQELRASISAMRPMQLEQHTMQTAITNLLNQYGSDNSGLTIQQHLPAIQSIPERLETPIFRFLQEALANIHQHAHATKIWVEMEIQNKLLTVTIKDNGTGFSIQNLGTTTTQADSKNSGQSEAHNHSHMGLRTMRERVQEAGGSWQLHSQPGTGTTITASFPLTSPGIELTQPEETDPPFS</sequence>
<proteinExistence type="predicted"/>
<dbReference type="CDD" id="cd16917">
    <property type="entry name" value="HATPase_UhpB-NarQ-NarX-like"/>
    <property type="match status" value="1"/>
</dbReference>
<dbReference type="RefSeq" id="WP_201363070.1">
    <property type="nucleotide sequence ID" value="NZ_BNJJ01000009.1"/>
</dbReference>
<evidence type="ECO:0000256" key="12">
    <source>
        <dbReference type="ARBA" id="ARBA00023012"/>
    </source>
</evidence>
<comment type="function">
    <text evidence="14">Member of the two-component regulatory system NreB/NreC involved in the control of dissimilatory nitrate/nitrite reduction in response to oxygen. NreB functions as a direct oxygen sensor histidine kinase which is autophosphorylated, in the absence of oxygen, probably at the conserved histidine residue, and transfers its phosphate group probably to a conserved aspartate residue of NreC. NreB/NreC activates the expression of the nitrate (narGHJI) and nitrite (nir) reductase operons, as well as the putative nitrate transporter gene narT.</text>
</comment>
<feature type="domain" description="Histidine kinase" evidence="18">
    <location>
        <begin position="193"/>
        <end position="399"/>
    </location>
</feature>
<dbReference type="InterPro" id="IPR050482">
    <property type="entry name" value="Sensor_HK_TwoCompSys"/>
</dbReference>
<dbReference type="InterPro" id="IPR003594">
    <property type="entry name" value="HATPase_dom"/>
</dbReference>
<keyword evidence="12" id="KW-0902">Two-component regulatory system</keyword>
<gene>
    <name evidence="19" type="ORF">KSZ_34190</name>
</gene>
<keyword evidence="6" id="KW-0004">4Fe-4S</keyword>
<evidence type="ECO:0000256" key="10">
    <source>
        <dbReference type="ARBA" id="ARBA00022777"/>
    </source>
</evidence>
<name>A0ABQ3VJ57_9CHLR</name>
<feature type="compositionally biased region" description="Acidic residues" evidence="17">
    <location>
        <begin position="406"/>
        <end position="415"/>
    </location>
</feature>
<dbReference type="InterPro" id="IPR011712">
    <property type="entry name" value="Sig_transdc_His_kin_sub3_dim/P"/>
</dbReference>
<evidence type="ECO:0000313" key="20">
    <source>
        <dbReference type="Proteomes" id="UP000635565"/>
    </source>
</evidence>
<evidence type="ECO:0000256" key="6">
    <source>
        <dbReference type="ARBA" id="ARBA00022485"/>
    </source>
</evidence>
<dbReference type="Gene3D" id="3.30.565.10">
    <property type="entry name" value="Histidine kinase-like ATPase, C-terminal domain"/>
    <property type="match status" value="1"/>
</dbReference>
<evidence type="ECO:0000256" key="14">
    <source>
        <dbReference type="ARBA" id="ARBA00024827"/>
    </source>
</evidence>